<feature type="transmembrane region" description="Helical" evidence="1">
    <location>
        <begin position="92"/>
        <end position="117"/>
    </location>
</feature>
<evidence type="ECO:0000256" key="1">
    <source>
        <dbReference type="SAM" id="Phobius"/>
    </source>
</evidence>
<dbReference type="STRING" id="2162.BRM9_1711"/>
<proteinExistence type="predicted"/>
<protein>
    <recommendedName>
        <fullName evidence="6">ECF transporter S component</fullName>
    </recommendedName>
</protein>
<dbReference type="OrthoDB" id="359225at2157"/>
<dbReference type="GeneID" id="26738904"/>
<feature type="transmembrane region" description="Helical" evidence="1">
    <location>
        <begin position="171"/>
        <end position="188"/>
    </location>
</feature>
<feature type="transmembrane region" description="Helical" evidence="1">
    <location>
        <begin position="6"/>
        <end position="27"/>
    </location>
</feature>
<sequence length="213" mass="23376">MDLIILSTWSIFLVLIIGIILAFFRIFEKSKPSVEHLVLVAILIAIAVMGTLPTAAVPGLQAASFIIIMTGIVFGKETGFITGVLTPLVMSLFLGMGYWTVLQMIAWGLMGLNAGILSSKLEKSRYSRAIFGFGWGFFYGWITNISMLPFLSSITVASVLGVYAASFPFDLVHAVTNAVLLFLFYGLFERIFKRAKEKFINPAESKNTLAQGE</sequence>
<keyword evidence="1" id="KW-0472">Membrane</keyword>
<feature type="transmembrane region" description="Helical" evidence="1">
    <location>
        <begin position="129"/>
        <end position="151"/>
    </location>
</feature>
<keyword evidence="1" id="KW-1133">Transmembrane helix</keyword>
<dbReference type="EMBL" id="CP006933">
    <property type="protein sequence ID" value="AIS32521.1"/>
    <property type="molecule type" value="Genomic_DNA"/>
</dbReference>
<evidence type="ECO:0000313" key="3">
    <source>
        <dbReference type="EMBL" id="CEL24289.1"/>
    </source>
</evidence>
<keyword evidence="5" id="KW-1185">Reference proteome</keyword>
<gene>
    <name evidence="2" type="ORF">BRM9_1711</name>
    <name evidence="3" type="ORF">MB9_0645</name>
</gene>
<dbReference type="GO" id="GO:0016020">
    <property type="term" value="C:membrane"/>
    <property type="evidence" value="ECO:0007669"/>
    <property type="project" value="InterPro"/>
</dbReference>
<evidence type="ECO:0000313" key="2">
    <source>
        <dbReference type="EMBL" id="AIS32521.1"/>
    </source>
</evidence>
<organism evidence="2 4">
    <name type="scientific">Methanobacterium formicicum</name>
    <dbReference type="NCBI Taxonomy" id="2162"/>
    <lineage>
        <taxon>Archaea</taxon>
        <taxon>Methanobacteriati</taxon>
        <taxon>Methanobacteriota</taxon>
        <taxon>Methanomada group</taxon>
        <taxon>Methanobacteria</taxon>
        <taxon>Methanobacteriales</taxon>
        <taxon>Methanobacteriaceae</taxon>
        <taxon>Methanobacterium</taxon>
    </lineage>
</organism>
<dbReference type="Proteomes" id="UP000062768">
    <property type="component" value="Chromosome I"/>
</dbReference>
<dbReference type="RefSeq" id="WP_048085483.1">
    <property type="nucleotide sequence ID" value="NZ_CP006933.1"/>
</dbReference>
<dbReference type="EMBL" id="LN734822">
    <property type="protein sequence ID" value="CEL24289.1"/>
    <property type="molecule type" value="Genomic_DNA"/>
</dbReference>
<dbReference type="InterPro" id="IPR009825">
    <property type="entry name" value="ECF_substrate-spec-like"/>
</dbReference>
<name>A0A089ZCK0_METFO</name>
<dbReference type="Gene3D" id="1.10.1760.20">
    <property type="match status" value="1"/>
</dbReference>
<reference evidence="2" key="1">
    <citation type="submission" date="2013-12" db="EMBL/GenBank/DDBJ databases">
        <title>The complete genome sequence of Methanobacterium sp. BRM9.</title>
        <authorList>
            <consortium name="Pastoral Greenhouse Gas Research Consortium"/>
            <person name="Kelly W.J."/>
            <person name="Leahy S.C."/>
            <person name="Perry R."/>
            <person name="Li D."/>
            <person name="Altermann E."/>
            <person name="Lambie S.C."/>
            <person name="Attwood G.T."/>
        </authorList>
    </citation>
    <scope>NUCLEOTIDE SEQUENCE [LARGE SCALE GENOMIC DNA]</scope>
    <source>
        <strain evidence="2">BRM9</strain>
    </source>
</reference>
<evidence type="ECO:0000313" key="5">
    <source>
        <dbReference type="Proteomes" id="UP000062768"/>
    </source>
</evidence>
<evidence type="ECO:0000313" key="4">
    <source>
        <dbReference type="Proteomes" id="UP000029661"/>
    </source>
</evidence>
<evidence type="ECO:0008006" key="6">
    <source>
        <dbReference type="Google" id="ProtNLM"/>
    </source>
</evidence>
<dbReference type="AlphaFoldDB" id="A0A089ZCK0"/>
<keyword evidence="1" id="KW-0812">Transmembrane</keyword>
<dbReference type="Pfam" id="PF07155">
    <property type="entry name" value="ECF-ribofla_trS"/>
    <property type="match status" value="1"/>
</dbReference>
<reference evidence="3" key="2">
    <citation type="submission" date="2014-09" db="EMBL/GenBank/DDBJ databases">
        <authorList>
            <person name="Bishop-Lilly K.A."/>
            <person name="Broomall S.M."/>
            <person name="Chain P.S."/>
            <person name="Chertkov O."/>
            <person name="Coyne S.R."/>
            <person name="Daligault H.E."/>
            <person name="Davenport K.W."/>
            <person name="Erkkila T."/>
            <person name="Frey K.G."/>
            <person name="Gibbons H.S."/>
            <person name="Gu W."/>
            <person name="Jaissle J."/>
            <person name="Johnson S.L."/>
            <person name="Koroleva G.I."/>
            <person name="Ladner J.T."/>
            <person name="Lo C.-C."/>
            <person name="Minogue T.D."/>
            <person name="Munk C."/>
            <person name="Palacios G.F."/>
            <person name="Redden C.L."/>
            <person name="Rosenzweig C.N."/>
            <person name="Scholz M.B."/>
            <person name="Teshima H."/>
            <person name="Xu Y."/>
        </authorList>
    </citation>
    <scope>NUCLEOTIDE SEQUENCE</scope>
    <source>
        <strain evidence="3">Mb9</strain>
    </source>
</reference>
<accession>A0A089ZCK0</accession>
<dbReference type="KEGG" id="mfc:BRM9_1711"/>
<dbReference type="Proteomes" id="UP000029661">
    <property type="component" value="Chromosome"/>
</dbReference>
<feature type="transmembrane region" description="Helical" evidence="1">
    <location>
        <begin position="39"/>
        <end position="72"/>
    </location>
</feature>
<dbReference type="PATRIC" id="fig|2162.10.peg.672"/>